<evidence type="ECO:0000313" key="4">
    <source>
        <dbReference type="Proteomes" id="UP001499930"/>
    </source>
</evidence>
<evidence type="ECO:0000256" key="1">
    <source>
        <dbReference type="SAM" id="MobiDB-lite"/>
    </source>
</evidence>
<protein>
    <recommendedName>
        <fullName evidence="5">Major facilitator superfamily (MFS) profile domain-containing protein</fullName>
    </recommendedName>
</protein>
<dbReference type="InterPro" id="IPR011701">
    <property type="entry name" value="MFS"/>
</dbReference>
<dbReference type="SUPFAM" id="SSF103473">
    <property type="entry name" value="MFS general substrate transporter"/>
    <property type="match status" value="1"/>
</dbReference>
<dbReference type="InterPro" id="IPR036259">
    <property type="entry name" value="MFS_trans_sf"/>
</dbReference>
<name>A0ABP6KBF1_9ACTN</name>
<feature type="compositionally biased region" description="Basic residues" evidence="1">
    <location>
        <begin position="153"/>
        <end position="165"/>
    </location>
</feature>
<feature type="transmembrane region" description="Helical" evidence="2">
    <location>
        <begin position="102"/>
        <end position="123"/>
    </location>
</feature>
<dbReference type="EMBL" id="BAAAWD010000006">
    <property type="protein sequence ID" value="GAA2998945.1"/>
    <property type="molecule type" value="Genomic_DNA"/>
</dbReference>
<proteinExistence type="predicted"/>
<comment type="caution">
    <text evidence="3">The sequence shown here is derived from an EMBL/GenBank/DDBJ whole genome shotgun (WGS) entry which is preliminary data.</text>
</comment>
<keyword evidence="2" id="KW-0472">Membrane</keyword>
<keyword evidence="4" id="KW-1185">Reference proteome</keyword>
<feature type="region of interest" description="Disordered" evidence="1">
    <location>
        <begin position="152"/>
        <end position="200"/>
    </location>
</feature>
<sequence length="200" mass="20502">MFGRIMPSPGPPRVLALAQLANSIGDGAYYVCSALYFIRIVGLSPAQVGFGLTLAWAVGFVASVPLGHLADRRGPRGTAVLLAVATALAVGSFLFVRSFPLFVLVACAYATCQCGLAAARQALLAGLVDRARRTGVRARLQATSNAGLAVGGRVRRSGAAPRHRGGLPGRPRDGRAEFPAGGPDPAPPARGTGHARGPGR</sequence>
<gene>
    <name evidence="3" type="ORF">GCM10017559_19540</name>
</gene>
<accession>A0ABP6KBF1</accession>
<dbReference type="Proteomes" id="UP001499930">
    <property type="component" value="Unassembled WGS sequence"/>
</dbReference>
<feature type="transmembrane region" description="Helical" evidence="2">
    <location>
        <begin position="79"/>
        <end position="96"/>
    </location>
</feature>
<dbReference type="Pfam" id="PF07690">
    <property type="entry name" value="MFS_1"/>
    <property type="match status" value="1"/>
</dbReference>
<organism evidence="3 4">
    <name type="scientific">Streptosporangium longisporum</name>
    <dbReference type="NCBI Taxonomy" id="46187"/>
    <lineage>
        <taxon>Bacteria</taxon>
        <taxon>Bacillati</taxon>
        <taxon>Actinomycetota</taxon>
        <taxon>Actinomycetes</taxon>
        <taxon>Streptosporangiales</taxon>
        <taxon>Streptosporangiaceae</taxon>
        <taxon>Streptosporangium</taxon>
    </lineage>
</organism>
<evidence type="ECO:0000313" key="3">
    <source>
        <dbReference type="EMBL" id="GAA2998945.1"/>
    </source>
</evidence>
<evidence type="ECO:0008006" key="5">
    <source>
        <dbReference type="Google" id="ProtNLM"/>
    </source>
</evidence>
<dbReference type="RefSeq" id="WP_344891415.1">
    <property type="nucleotide sequence ID" value="NZ_BAAAWD010000006.1"/>
</dbReference>
<reference evidence="4" key="1">
    <citation type="journal article" date="2019" name="Int. J. Syst. Evol. Microbiol.">
        <title>The Global Catalogue of Microorganisms (GCM) 10K type strain sequencing project: providing services to taxonomists for standard genome sequencing and annotation.</title>
        <authorList>
            <consortium name="The Broad Institute Genomics Platform"/>
            <consortium name="The Broad Institute Genome Sequencing Center for Infectious Disease"/>
            <person name="Wu L."/>
            <person name="Ma J."/>
        </authorList>
    </citation>
    <scope>NUCLEOTIDE SEQUENCE [LARGE SCALE GENOMIC DNA]</scope>
    <source>
        <strain evidence="4">JCM 3106</strain>
    </source>
</reference>
<keyword evidence="2" id="KW-1133">Transmembrane helix</keyword>
<evidence type="ECO:0000256" key="2">
    <source>
        <dbReference type="SAM" id="Phobius"/>
    </source>
</evidence>
<dbReference type="Gene3D" id="1.20.1250.20">
    <property type="entry name" value="MFS general substrate transporter like domains"/>
    <property type="match status" value="1"/>
</dbReference>
<keyword evidence="2" id="KW-0812">Transmembrane</keyword>
<feature type="transmembrane region" description="Helical" evidence="2">
    <location>
        <begin position="49"/>
        <end position="67"/>
    </location>
</feature>